<evidence type="ECO:0000313" key="2">
    <source>
        <dbReference type="Proteomes" id="UP001220702"/>
    </source>
</evidence>
<sequence>MKRGAGLHYKALVLLNTVLAQEETYMSTTEKLPDLYGEGEATRRLCISKTTLTRERIAGRIHPIRISTRIYRYSNQILEEYIQQCRNVLEKSGIIGSASALVPKIGAALSLMLLPDKQTAHLFAQRIFKKRK</sequence>
<keyword evidence="1" id="KW-0238">DNA-binding</keyword>
<proteinExistence type="predicted"/>
<dbReference type="RefSeq" id="WP_021358446.1">
    <property type="nucleotide sequence ID" value="NZ_JAJKAH010000038.1"/>
</dbReference>
<gene>
    <name evidence="1" type="ORF">LOK82_01085</name>
</gene>
<name>A0AAW6HR71_XYLFS</name>
<dbReference type="AlphaFoldDB" id="A0AAW6HR71"/>
<comment type="caution">
    <text evidence="1">The sequence shown here is derived from an EMBL/GenBank/DDBJ whole genome shotgun (WGS) entry which is preliminary data.</text>
</comment>
<protein>
    <submittedName>
        <fullName evidence="1">DNA-binding protein</fullName>
    </submittedName>
</protein>
<dbReference type="EMBL" id="JAJKGN010000001">
    <property type="protein sequence ID" value="MDC6407345.1"/>
    <property type="molecule type" value="Genomic_DNA"/>
</dbReference>
<accession>A0AAW6HR71</accession>
<reference evidence="1" key="1">
    <citation type="submission" date="2021-11" db="EMBL/GenBank/DDBJ databases">
        <authorList>
            <person name="Denance N."/>
            <person name="Briand M."/>
            <person name="Dupas E."/>
            <person name="Durand K."/>
            <person name="Legendre B."/>
            <person name="Cunty A."/>
            <person name="Donnadieu C."/>
            <person name="Lopez Roques C."/>
            <person name="Cesbron S."/>
            <person name="Jacques M.A."/>
        </authorList>
    </citation>
    <scope>NUCLEOTIDE SEQUENCE</scope>
    <source>
        <strain evidence="1">CFBP8070</strain>
    </source>
</reference>
<evidence type="ECO:0000313" key="1">
    <source>
        <dbReference type="EMBL" id="MDC6407345.1"/>
    </source>
</evidence>
<dbReference type="GO" id="GO:0003677">
    <property type="term" value="F:DNA binding"/>
    <property type="evidence" value="ECO:0007669"/>
    <property type="project" value="UniProtKB-KW"/>
</dbReference>
<dbReference type="Proteomes" id="UP001220702">
    <property type="component" value="Unassembled WGS sequence"/>
</dbReference>
<organism evidence="1 2">
    <name type="scientific">Xylella fastidiosa subsp. multiplex</name>
    <dbReference type="NCBI Taxonomy" id="644357"/>
    <lineage>
        <taxon>Bacteria</taxon>
        <taxon>Pseudomonadati</taxon>
        <taxon>Pseudomonadota</taxon>
        <taxon>Gammaproteobacteria</taxon>
        <taxon>Lysobacterales</taxon>
        <taxon>Lysobacteraceae</taxon>
        <taxon>Xylella</taxon>
    </lineage>
</organism>
<reference evidence="1" key="2">
    <citation type="journal article" date="2023" name="Commun. Biol.">
        <title>Suspicions of two bridgehead invasions of Xylella fastidiosa subsp. multiplex in France.</title>
        <authorList>
            <person name="Dupas E."/>
            <person name="Durand K."/>
            <person name="Rieux A."/>
            <person name="Briand M."/>
            <person name="Pruvost O."/>
            <person name="Cunty A."/>
            <person name="Denance N."/>
            <person name="Donnadieu C."/>
            <person name="Legendre B."/>
            <person name="Lopez-Roques C."/>
            <person name="Cesbron S."/>
            <person name="Ravigne V."/>
            <person name="Jacques M.A."/>
        </authorList>
    </citation>
    <scope>NUCLEOTIDE SEQUENCE</scope>
    <source>
        <strain evidence="1">CFBP8070</strain>
    </source>
</reference>